<name>A0A1I7K937_9BACT</name>
<feature type="transmembrane region" description="Helical" evidence="1">
    <location>
        <begin position="66"/>
        <end position="92"/>
    </location>
</feature>
<proteinExistence type="predicted"/>
<dbReference type="Proteomes" id="UP000182491">
    <property type="component" value="Unassembled WGS sequence"/>
</dbReference>
<evidence type="ECO:0000313" key="2">
    <source>
        <dbReference type="EMBL" id="SFU93910.1"/>
    </source>
</evidence>
<sequence>MKLSYRVLLIVVAIVLNDFFIKLFAGGTHDMAGAGFINLFLLFGLVIATGLIFIELKFAQKNDFKNAFLSSLLIPAVGSLYIYYFGFFGLIYSKPISDTAAISRQSGAFLGHLQFSEDIVAYSSDSVMLIGGWSEQERKINHKGLFQKEGYSDNILYVVKAHHNFKSHSSSLYFQVNSKDVNGSSPVDSTIYFSLPKSDTLVYLTFFKIRGPIAGDSILQQVKINIK</sequence>
<evidence type="ECO:0000313" key="3">
    <source>
        <dbReference type="Proteomes" id="UP000182491"/>
    </source>
</evidence>
<keyword evidence="1" id="KW-0812">Transmembrane</keyword>
<reference evidence="3" key="1">
    <citation type="submission" date="2016-10" db="EMBL/GenBank/DDBJ databases">
        <authorList>
            <person name="Varghese N."/>
        </authorList>
    </citation>
    <scope>NUCLEOTIDE SEQUENCE [LARGE SCALE GENOMIC DNA]</scope>
    <source>
        <strain evidence="3">DSM 18820</strain>
    </source>
</reference>
<keyword evidence="1" id="KW-1133">Transmembrane helix</keyword>
<dbReference type="EMBL" id="FPCA01000004">
    <property type="protein sequence ID" value="SFU93910.1"/>
    <property type="molecule type" value="Genomic_DNA"/>
</dbReference>
<evidence type="ECO:0000256" key="1">
    <source>
        <dbReference type="SAM" id="Phobius"/>
    </source>
</evidence>
<protein>
    <submittedName>
        <fullName evidence="2">Uncharacterized protein</fullName>
    </submittedName>
</protein>
<keyword evidence="3" id="KW-1185">Reference proteome</keyword>
<organism evidence="2 3">
    <name type="scientific">Pontibacter akesuensis</name>
    <dbReference type="NCBI Taxonomy" id="388950"/>
    <lineage>
        <taxon>Bacteria</taxon>
        <taxon>Pseudomonadati</taxon>
        <taxon>Bacteroidota</taxon>
        <taxon>Cytophagia</taxon>
        <taxon>Cytophagales</taxon>
        <taxon>Hymenobacteraceae</taxon>
        <taxon>Pontibacter</taxon>
    </lineage>
</organism>
<accession>A0A1I7K937</accession>
<gene>
    <name evidence="2" type="ORF">SAMN04487941_3535</name>
</gene>
<keyword evidence="1" id="KW-0472">Membrane</keyword>
<feature type="transmembrane region" description="Helical" evidence="1">
    <location>
        <begin position="7"/>
        <end position="25"/>
    </location>
</feature>
<feature type="transmembrane region" description="Helical" evidence="1">
    <location>
        <begin position="31"/>
        <end position="54"/>
    </location>
</feature>
<dbReference type="AlphaFoldDB" id="A0A1I7K937"/>